<keyword evidence="1" id="KW-0812">Transmembrane</keyword>
<feature type="transmembrane region" description="Helical" evidence="1">
    <location>
        <begin position="40"/>
        <end position="62"/>
    </location>
</feature>
<reference evidence="2 3" key="1">
    <citation type="journal article" date="2015" name="Genome Announc.">
        <title>Draft Genome Sequence of Filamentous Marine Cyanobacterium Lyngbya confervoides Strain BDU141951.</title>
        <authorList>
            <person name="Chandrababunaidu M.M."/>
            <person name="Sen D."/>
            <person name="Tripathy S."/>
        </authorList>
    </citation>
    <scope>NUCLEOTIDE SEQUENCE [LARGE SCALE GENOMIC DNA]</scope>
    <source>
        <strain evidence="2 3">BDU141951</strain>
    </source>
</reference>
<accession>A0ABD4TA37</accession>
<gene>
    <name evidence="2" type="ORF">QQ91_0020695</name>
</gene>
<keyword evidence="1" id="KW-1133">Transmembrane helix</keyword>
<comment type="caution">
    <text evidence="2">The sequence shown here is derived from an EMBL/GenBank/DDBJ whole genome shotgun (WGS) entry which is preliminary data.</text>
</comment>
<keyword evidence="1" id="KW-0472">Membrane</keyword>
<dbReference type="InterPro" id="IPR021515">
    <property type="entry name" value="DUF3177"/>
</dbReference>
<dbReference type="AlphaFoldDB" id="A0ABD4TA37"/>
<sequence length="200" mass="22548">MPFELLRSLVWMDYRLAVVFTVLCPLGLLIWAFVKNAQAISTLLIIYWRVASLLLITVYLLMTGNAVGLITGLMALLLIPLTLWFWADLNEEIEDQRGWLKLIFAAWRWATTLYCIGAILGQISTLSCVFSAVARASDRCQLWFQPAIGFGSIFHSDLGSTTVSNRLEFVAFIGLVFYGLYFLNFLTLRLSKKGRSATGF</sequence>
<name>A0ABD4TA37_9CYAN</name>
<evidence type="ECO:0000313" key="3">
    <source>
        <dbReference type="Proteomes" id="UP000031561"/>
    </source>
</evidence>
<proteinExistence type="predicted"/>
<dbReference type="EMBL" id="JTHE03000116">
    <property type="protein sequence ID" value="MCM1985238.1"/>
    <property type="molecule type" value="Genomic_DNA"/>
</dbReference>
<evidence type="ECO:0000256" key="1">
    <source>
        <dbReference type="SAM" id="Phobius"/>
    </source>
</evidence>
<dbReference type="Proteomes" id="UP000031561">
    <property type="component" value="Unassembled WGS sequence"/>
</dbReference>
<organism evidence="2 3">
    <name type="scientific">Lyngbya confervoides BDU141951</name>
    <dbReference type="NCBI Taxonomy" id="1574623"/>
    <lineage>
        <taxon>Bacteria</taxon>
        <taxon>Bacillati</taxon>
        <taxon>Cyanobacteriota</taxon>
        <taxon>Cyanophyceae</taxon>
        <taxon>Oscillatoriophycideae</taxon>
        <taxon>Oscillatoriales</taxon>
        <taxon>Microcoleaceae</taxon>
        <taxon>Lyngbya</taxon>
    </lineage>
</organism>
<feature type="transmembrane region" description="Helical" evidence="1">
    <location>
        <begin position="69"/>
        <end position="87"/>
    </location>
</feature>
<protein>
    <submittedName>
        <fullName evidence="2">DUF3177 family protein</fullName>
    </submittedName>
</protein>
<keyword evidence="3" id="KW-1185">Reference proteome</keyword>
<feature type="transmembrane region" description="Helical" evidence="1">
    <location>
        <begin position="107"/>
        <end position="130"/>
    </location>
</feature>
<feature type="transmembrane region" description="Helical" evidence="1">
    <location>
        <begin position="12"/>
        <end position="34"/>
    </location>
</feature>
<dbReference type="RefSeq" id="WP_166278063.1">
    <property type="nucleotide sequence ID" value="NZ_JTHE03000116.1"/>
</dbReference>
<dbReference type="Pfam" id="PF11375">
    <property type="entry name" value="DUF3177"/>
    <property type="match status" value="1"/>
</dbReference>
<evidence type="ECO:0000313" key="2">
    <source>
        <dbReference type="EMBL" id="MCM1985238.1"/>
    </source>
</evidence>
<feature type="transmembrane region" description="Helical" evidence="1">
    <location>
        <begin position="169"/>
        <end position="188"/>
    </location>
</feature>